<dbReference type="SUPFAM" id="SSF53067">
    <property type="entry name" value="Actin-like ATPase domain"/>
    <property type="match status" value="2"/>
</dbReference>
<reference evidence="2" key="2">
    <citation type="submission" date="2022-06" db="EMBL/GenBank/DDBJ databases">
        <title>Xiashengella guii gen. nov. sp. nov., a bacterium isolated form anaerobic digestion tank.</title>
        <authorList>
            <person name="Huang H."/>
        </authorList>
    </citation>
    <scope>NUCLEOTIDE SEQUENCE</scope>
    <source>
        <strain evidence="2">Ai-910</strain>
    </source>
</reference>
<dbReference type="Proteomes" id="UP001056426">
    <property type="component" value="Chromosome"/>
</dbReference>
<dbReference type="EMBL" id="CP098400">
    <property type="protein sequence ID" value="URW79715.1"/>
    <property type="molecule type" value="Genomic_DNA"/>
</dbReference>
<dbReference type="GO" id="GO:0005829">
    <property type="term" value="C:cytosol"/>
    <property type="evidence" value="ECO:0007669"/>
    <property type="project" value="TreeGrafter"/>
</dbReference>
<feature type="domain" description="Gcp-like" evidence="1">
    <location>
        <begin position="34"/>
        <end position="152"/>
    </location>
</feature>
<gene>
    <name evidence="2" type="primary">tsaB</name>
    <name evidence="2" type="ORF">M9189_12765</name>
</gene>
<dbReference type="CDD" id="cd24032">
    <property type="entry name" value="ASKHA_NBD_TsaB"/>
    <property type="match status" value="1"/>
</dbReference>
<evidence type="ECO:0000313" key="3">
    <source>
        <dbReference type="Proteomes" id="UP001056426"/>
    </source>
</evidence>
<reference evidence="2" key="1">
    <citation type="submission" date="2022-05" db="EMBL/GenBank/DDBJ databases">
        <authorList>
            <person name="Sun X."/>
        </authorList>
    </citation>
    <scope>NUCLEOTIDE SEQUENCE</scope>
    <source>
        <strain evidence="2">Ai-910</strain>
    </source>
</reference>
<keyword evidence="2" id="KW-0012">Acyltransferase</keyword>
<dbReference type="GO" id="GO:0002949">
    <property type="term" value="P:tRNA threonylcarbamoyladenosine modification"/>
    <property type="evidence" value="ECO:0007669"/>
    <property type="project" value="InterPro"/>
</dbReference>
<accession>A0A9J6ZQ14</accession>
<proteinExistence type="predicted"/>
<dbReference type="InterPro" id="IPR000905">
    <property type="entry name" value="Gcp-like_dom"/>
</dbReference>
<dbReference type="Pfam" id="PF00814">
    <property type="entry name" value="TsaD"/>
    <property type="match status" value="1"/>
</dbReference>
<dbReference type="NCBIfam" id="TIGR03725">
    <property type="entry name" value="T6A_YeaZ"/>
    <property type="match status" value="1"/>
</dbReference>
<dbReference type="PANTHER" id="PTHR11735">
    <property type="entry name" value="TRNA N6-ADENOSINE THREONYLCARBAMOYLTRANSFERASE"/>
    <property type="match status" value="1"/>
</dbReference>
<protein>
    <submittedName>
        <fullName evidence="2">tRNA (Adenosine(37)-N6)-threonylcarbamoyltransferase complex dimerization subunit type 1 TsaB</fullName>
        <ecNumber evidence="2">2.3.1.234</ecNumber>
    </submittedName>
</protein>
<dbReference type="EC" id="2.3.1.234" evidence="2"/>
<dbReference type="KEGG" id="alkq:M9189_12765"/>
<keyword evidence="3" id="KW-1185">Reference proteome</keyword>
<organism evidence="2 3">
    <name type="scientific">Xiashengella succiniciproducens</name>
    <dbReference type="NCBI Taxonomy" id="2949635"/>
    <lineage>
        <taxon>Bacteria</taxon>
        <taxon>Pseudomonadati</taxon>
        <taxon>Bacteroidota</taxon>
        <taxon>Bacteroidia</taxon>
        <taxon>Marinilabiliales</taxon>
        <taxon>Marinilabiliaceae</taxon>
        <taxon>Xiashengella</taxon>
    </lineage>
</organism>
<evidence type="ECO:0000259" key="1">
    <source>
        <dbReference type="Pfam" id="PF00814"/>
    </source>
</evidence>
<sequence>MAGILCIESSTTVCSAAIAIDGKSVHSLREDSPNSHSSKLTVIIEQLLKDAGMGVADLDAVAVSSGPGSYTGLRIGVSVSKGLCYGGAKPLIAIPSLEILAAGFIADKCPVESDALLCPMIDARRMEVYSALYSIGLKEERAVKAEIIDDSSYADILQVRPVYFFGNGAMKCTAVIKGSNAHFVDGIVPLASSMAGLVSERFAEGRFEDVAYFEPFYLKDFITTVAKNKFF</sequence>
<dbReference type="GO" id="GO:0061711">
    <property type="term" value="F:tRNA N(6)-L-threonylcarbamoyladenine synthase activity"/>
    <property type="evidence" value="ECO:0007669"/>
    <property type="project" value="UniProtKB-EC"/>
</dbReference>
<dbReference type="InterPro" id="IPR043129">
    <property type="entry name" value="ATPase_NBD"/>
</dbReference>
<dbReference type="InterPro" id="IPR022496">
    <property type="entry name" value="T6A_TsaB"/>
</dbReference>
<keyword evidence="2" id="KW-0808">Transferase</keyword>
<dbReference type="Gene3D" id="3.30.420.40">
    <property type="match status" value="2"/>
</dbReference>
<dbReference type="AlphaFoldDB" id="A0A9J6ZQ14"/>
<dbReference type="RefSeq" id="WP_250723791.1">
    <property type="nucleotide sequence ID" value="NZ_CP098400.1"/>
</dbReference>
<dbReference type="PANTHER" id="PTHR11735:SF11">
    <property type="entry name" value="TRNA THREONYLCARBAMOYLADENOSINE BIOSYNTHESIS PROTEIN TSAB"/>
    <property type="match status" value="1"/>
</dbReference>
<name>A0A9J6ZQ14_9BACT</name>
<evidence type="ECO:0000313" key="2">
    <source>
        <dbReference type="EMBL" id="URW79715.1"/>
    </source>
</evidence>